<comment type="caution">
    <text evidence="3">The sequence shown here is derived from an EMBL/GenBank/DDBJ whole genome shotgun (WGS) entry which is preliminary data.</text>
</comment>
<gene>
    <name evidence="3" type="ORF">PLXY2_LOCUS6599</name>
</gene>
<sequence>NTAQSALYDAPATTPAPPTNPEAKLSTILPYRLGVTITSNWFGLATICMVQLSTIIFSNSMRGYIFDI</sequence>
<feature type="non-terminal residue" evidence="3">
    <location>
        <position position="68"/>
    </location>
</feature>
<keyword evidence="2" id="KW-0472">Membrane</keyword>
<organism evidence="3 4">
    <name type="scientific">Plutella xylostella</name>
    <name type="common">Diamondback moth</name>
    <name type="synonym">Plutella maculipennis</name>
    <dbReference type="NCBI Taxonomy" id="51655"/>
    <lineage>
        <taxon>Eukaryota</taxon>
        <taxon>Metazoa</taxon>
        <taxon>Ecdysozoa</taxon>
        <taxon>Arthropoda</taxon>
        <taxon>Hexapoda</taxon>
        <taxon>Insecta</taxon>
        <taxon>Pterygota</taxon>
        <taxon>Neoptera</taxon>
        <taxon>Endopterygota</taxon>
        <taxon>Lepidoptera</taxon>
        <taxon>Glossata</taxon>
        <taxon>Ditrysia</taxon>
        <taxon>Yponomeutoidea</taxon>
        <taxon>Plutellidae</taxon>
        <taxon>Plutella</taxon>
    </lineage>
</organism>
<dbReference type="Proteomes" id="UP000653454">
    <property type="component" value="Unassembled WGS sequence"/>
</dbReference>
<keyword evidence="2" id="KW-1133">Transmembrane helix</keyword>
<reference evidence="3" key="1">
    <citation type="submission" date="2020-11" db="EMBL/GenBank/DDBJ databases">
        <authorList>
            <person name="Whiteford S."/>
        </authorList>
    </citation>
    <scope>NUCLEOTIDE SEQUENCE</scope>
</reference>
<name>A0A8S4ERI7_PLUXY</name>
<dbReference type="EMBL" id="CAJHNJ030000021">
    <property type="protein sequence ID" value="CAG9118699.1"/>
    <property type="molecule type" value="Genomic_DNA"/>
</dbReference>
<evidence type="ECO:0000313" key="4">
    <source>
        <dbReference type="Proteomes" id="UP000653454"/>
    </source>
</evidence>
<keyword evidence="2" id="KW-0812">Transmembrane</keyword>
<evidence type="ECO:0000256" key="2">
    <source>
        <dbReference type="SAM" id="Phobius"/>
    </source>
</evidence>
<evidence type="ECO:0000256" key="1">
    <source>
        <dbReference type="SAM" id="MobiDB-lite"/>
    </source>
</evidence>
<accession>A0A8S4ERI7</accession>
<feature type="region of interest" description="Disordered" evidence="1">
    <location>
        <begin position="1"/>
        <end position="21"/>
    </location>
</feature>
<dbReference type="AlphaFoldDB" id="A0A8S4ERI7"/>
<proteinExistence type="predicted"/>
<feature type="non-terminal residue" evidence="3">
    <location>
        <position position="1"/>
    </location>
</feature>
<keyword evidence="4" id="KW-1185">Reference proteome</keyword>
<evidence type="ECO:0000313" key="3">
    <source>
        <dbReference type="EMBL" id="CAG9118699.1"/>
    </source>
</evidence>
<protein>
    <submittedName>
        <fullName evidence="3">(diamondback moth) hypothetical protein</fullName>
    </submittedName>
</protein>
<feature type="transmembrane region" description="Helical" evidence="2">
    <location>
        <begin position="41"/>
        <end position="58"/>
    </location>
</feature>